<reference evidence="8 9" key="1">
    <citation type="submission" date="2018-07" db="EMBL/GenBank/DDBJ databases">
        <title>Genome sequencing of Moraxellaceae gen. HYN0046.</title>
        <authorList>
            <person name="Kim M."/>
            <person name="Yi H."/>
        </authorList>
    </citation>
    <scope>NUCLEOTIDE SEQUENCE [LARGE SCALE GENOMIC DNA]</scope>
    <source>
        <strain evidence="8 9">HYN0046</strain>
    </source>
</reference>
<keyword evidence="9" id="KW-1185">Reference proteome</keyword>
<dbReference type="EMBL" id="CP031222">
    <property type="protein sequence ID" value="AXI03696.1"/>
    <property type="molecule type" value="Genomic_DNA"/>
</dbReference>
<evidence type="ECO:0000256" key="4">
    <source>
        <dbReference type="ARBA" id="ARBA00022989"/>
    </source>
</evidence>
<dbReference type="InterPro" id="IPR019547">
    <property type="entry name" value="Lipid_desat"/>
</dbReference>
<feature type="transmembrane region" description="Helical" evidence="6">
    <location>
        <begin position="12"/>
        <end position="31"/>
    </location>
</feature>
<comment type="similarity">
    <text evidence="2">Belongs to the fatty acid desaturase CarF family.</text>
</comment>
<evidence type="ECO:0000313" key="9">
    <source>
        <dbReference type="Proteomes" id="UP000253940"/>
    </source>
</evidence>
<keyword evidence="5 6" id="KW-0472">Membrane</keyword>
<keyword evidence="3 6" id="KW-0812">Transmembrane</keyword>
<proteinExistence type="inferred from homology"/>
<feature type="domain" description="Lipid desaturase" evidence="7">
    <location>
        <begin position="19"/>
        <end position="184"/>
    </location>
</feature>
<gene>
    <name evidence="8" type="ORF">HYN46_13165</name>
</gene>
<dbReference type="AlphaFoldDB" id="A0A345P8T7"/>
<dbReference type="Pfam" id="PF10520">
    <property type="entry name" value="Lipid_desat"/>
    <property type="match status" value="1"/>
</dbReference>
<organism evidence="8 9">
    <name type="scientific">Aquirhabdus parva</name>
    <dbReference type="NCBI Taxonomy" id="2283318"/>
    <lineage>
        <taxon>Bacteria</taxon>
        <taxon>Pseudomonadati</taxon>
        <taxon>Pseudomonadota</taxon>
        <taxon>Gammaproteobacteria</taxon>
        <taxon>Moraxellales</taxon>
        <taxon>Moraxellaceae</taxon>
        <taxon>Aquirhabdus</taxon>
    </lineage>
</organism>
<dbReference type="PANTHER" id="PTHR48230">
    <property type="match status" value="1"/>
</dbReference>
<dbReference type="KEGG" id="mbah:HYN46_13165"/>
<dbReference type="InterPro" id="IPR053335">
    <property type="entry name" value="Fatty_acid_desaturase_CarF"/>
</dbReference>
<evidence type="ECO:0000256" key="5">
    <source>
        <dbReference type="ARBA" id="ARBA00023136"/>
    </source>
</evidence>
<accession>A0A345P8T7</accession>
<protein>
    <recommendedName>
        <fullName evidence="7">Lipid desaturase domain-containing protein</fullName>
    </recommendedName>
</protein>
<evidence type="ECO:0000256" key="1">
    <source>
        <dbReference type="ARBA" id="ARBA00004141"/>
    </source>
</evidence>
<evidence type="ECO:0000256" key="2">
    <source>
        <dbReference type="ARBA" id="ARBA00007620"/>
    </source>
</evidence>
<name>A0A345P8T7_9GAMM</name>
<feature type="transmembrane region" description="Helical" evidence="6">
    <location>
        <begin position="72"/>
        <end position="100"/>
    </location>
</feature>
<dbReference type="PANTHER" id="PTHR48230:SF1">
    <property type="entry name" value="LIPID DESATURASE DOMAIN-CONTAINING PROTEIN"/>
    <property type="match status" value="1"/>
</dbReference>
<dbReference type="RefSeq" id="WP_114899804.1">
    <property type="nucleotide sequence ID" value="NZ_CP031222.1"/>
</dbReference>
<dbReference type="Proteomes" id="UP000253940">
    <property type="component" value="Chromosome"/>
</dbReference>
<dbReference type="OrthoDB" id="337685at2"/>
<keyword evidence="4 6" id="KW-1133">Transmembrane helix</keyword>
<comment type="subcellular location">
    <subcellularLocation>
        <location evidence="1">Membrane</location>
        <topology evidence="1">Multi-pass membrane protein</topology>
    </subcellularLocation>
</comment>
<dbReference type="GO" id="GO:0016020">
    <property type="term" value="C:membrane"/>
    <property type="evidence" value="ECO:0007669"/>
    <property type="project" value="UniProtKB-SubCell"/>
</dbReference>
<sequence length="186" mass="21593">MVTAIVITSIVLKTLLIVLLADFITGFVHWLEDAYARPEMRFVGGIARENLLHHEKPRDFLKKNWWQSSYDLIAIGLVVLAVSWFAFGEISVWLILLMVLSINGNQIHKWSHQNRMERPALVSKLQDWKILQGVRQHAKHHSGLKNTDYCVITNVMNPMLEKLNFWVGLEWAIWRVTGVVRRQDAI</sequence>
<evidence type="ECO:0000259" key="7">
    <source>
        <dbReference type="Pfam" id="PF10520"/>
    </source>
</evidence>
<evidence type="ECO:0000313" key="8">
    <source>
        <dbReference type="EMBL" id="AXI03696.1"/>
    </source>
</evidence>
<evidence type="ECO:0000256" key="6">
    <source>
        <dbReference type="SAM" id="Phobius"/>
    </source>
</evidence>
<evidence type="ECO:0000256" key="3">
    <source>
        <dbReference type="ARBA" id="ARBA00022692"/>
    </source>
</evidence>